<organism evidence="7 8">
    <name type="scientific">Diplogelasinospora grovesii</name>
    <dbReference type="NCBI Taxonomy" id="303347"/>
    <lineage>
        <taxon>Eukaryota</taxon>
        <taxon>Fungi</taxon>
        <taxon>Dikarya</taxon>
        <taxon>Ascomycota</taxon>
        <taxon>Pezizomycotina</taxon>
        <taxon>Sordariomycetes</taxon>
        <taxon>Sordariomycetidae</taxon>
        <taxon>Sordariales</taxon>
        <taxon>Diplogelasinosporaceae</taxon>
        <taxon>Diplogelasinospora</taxon>
    </lineage>
</organism>
<feature type="compositionally biased region" description="Basic and acidic residues" evidence="5">
    <location>
        <begin position="28"/>
        <end position="43"/>
    </location>
</feature>
<dbReference type="Proteomes" id="UP001303473">
    <property type="component" value="Unassembled WGS sequence"/>
</dbReference>
<dbReference type="PANTHER" id="PTHR12801:SF112">
    <property type="entry name" value="RNA EXONUCLEASE 3"/>
    <property type="match status" value="1"/>
</dbReference>
<reference evidence="8" key="1">
    <citation type="journal article" date="2023" name="Mol. Phylogenet. Evol.">
        <title>Genome-scale phylogeny and comparative genomics of the fungal order Sordariales.</title>
        <authorList>
            <person name="Hensen N."/>
            <person name="Bonometti L."/>
            <person name="Westerberg I."/>
            <person name="Brannstrom I.O."/>
            <person name="Guillou S."/>
            <person name="Cros-Aarteil S."/>
            <person name="Calhoun S."/>
            <person name="Haridas S."/>
            <person name="Kuo A."/>
            <person name="Mondo S."/>
            <person name="Pangilinan J."/>
            <person name="Riley R."/>
            <person name="LaButti K."/>
            <person name="Andreopoulos B."/>
            <person name="Lipzen A."/>
            <person name="Chen C."/>
            <person name="Yan M."/>
            <person name="Daum C."/>
            <person name="Ng V."/>
            <person name="Clum A."/>
            <person name="Steindorff A."/>
            <person name="Ohm R.A."/>
            <person name="Martin F."/>
            <person name="Silar P."/>
            <person name="Natvig D.O."/>
            <person name="Lalanne C."/>
            <person name="Gautier V."/>
            <person name="Ament-Velasquez S.L."/>
            <person name="Kruys A."/>
            <person name="Hutchinson M.I."/>
            <person name="Powell A.J."/>
            <person name="Barry K."/>
            <person name="Miller A.N."/>
            <person name="Grigoriev I.V."/>
            <person name="Debuchy R."/>
            <person name="Gladieux P."/>
            <person name="Hiltunen Thoren M."/>
            <person name="Johannesson H."/>
        </authorList>
    </citation>
    <scope>NUCLEOTIDE SEQUENCE [LARGE SCALE GENOMIC DNA]</scope>
    <source>
        <strain evidence="8">CBS 340.73</strain>
    </source>
</reference>
<dbReference type="InterPro" id="IPR034922">
    <property type="entry name" value="REX1-like_exo"/>
</dbReference>
<accession>A0AAN6S5V6</accession>
<dbReference type="GO" id="GO:0005634">
    <property type="term" value="C:nucleus"/>
    <property type="evidence" value="ECO:0007669"/>
    <property type="project" value="TreeGrafter"/>
</dbReference>
<evidence type="ECO:0000256" key="5">
    <source>
        <dbReference type="SAM" id="MobiDB-lite"/>
    </source>
</evidence>
<proteinExistence type="inferred from homology"/>
<name>A0AAN6S5V6_9PEZI</name>
<evidence type="ECO:0000256" key="1">
    <source>
        <dbReference type="ARBA" id="ARBA00006357"/>
    </source>
</evidence>
<comment type="similarity">
    <text evidence="1">Belongs to the REXO1/REXO3 family.</text>
</comment>
<keyword evidence="2" id="KW-0540">Nuclease</keyword>
<dbReference type="Gene3D" id="3.30.420.10">
    <property type="entry name" value="Ribonuclease H-like superfamily/Ribonuclease H"/>
    <property type="match status" value="1"/>
</dbReference>
<dbReference type="PANTHER" id="PTHR12801">
    <property type="entry name" value="RNA EXONUCLEASE REXO1 / RECO3 FAMILY MEMBER-RELATED"/>
    <property type="match status" value="1"/>
</dbReference>
<feature type="region of interest" description="Disordered" evidence="5">
    <location>
        <begin position="12"/>
        <end position="113"/>
    </location>
</feature>
<dbReference type="GO" id="GO:0004527">
    <property type="term" value="F:exonuclease activity"/>
    <property type="evidence" value="ECO:0007669"/>
    <property type="project" value="UniProtKB-KW"/>
</dbReference>
<dbReference type="InterPro" id="IPR036397">
    <property type="entry name" value="RNaseH_sf"/>
</dbReference>
<protein>
    <recommendedName>
        <fullName evidence="6">Exonuclease domain-containing protein</fullName>
    </recommendedName>
</protein>
<comment type="caution">
    <text evidence="7">The sequence shown here is derived from an EMBL/GenBank/DDBJ whole genome shotgun (WGS) entry which is preliminary data.</text>
</comment>
<evidence type="ECO:0000256" key="4">
    <source>
        <dbReference type="ARBA" id="ARBA00022839"/>
    </source>
</evidence>
<dbReference type="EMBL" id="MU853775">
    <property type="protein sequence ID" value="KAK3942257.1"/>
    <property type="molecule type" value="Genomic_DNA"/>
</dbReference>
<feature type="region of interest" description="Disordered" evidence="5">
    <location>
        <begin position="708"/>
        <end position="727"/>
    </location>
</feature>
<sequence length="727" mass="80588">MEAVLENFKAIPCPAGDRCANANCQFGHPRDRKSPSPSQDERKPRKRQRVAGEDDEQTTPASAKPAETAPVRIQTATKSVSPPPLKHKLRQPQPQPPASKPINIPAARTPLTPHTPRITAAARTPATPASSSALTPTPKVARKPEALNPRHLRSHQPAAHEFRYKAVKMMHDRFVVLNDELKKIATKPEEKKLLLSPQELIWMALDEEEKMALEKPAVYPTVIRNRALHYKRMDVSKWKEDRLAEQKKRVEAAAAVKKASQPILGPPKVIDTGLTPKQEVAILPHLYTPIEKLAEHGYVPKPPTEQEIAKAKEGQAMSHGYEECARCKQRFQVFPGRREEDGALTTNGRCTYHHGRAYFASSTVKKYKCCNEAVSETAGCIQGDTHVFNHKSPAALATVIPFVNTPENPNVPKDRAVCFDCEMGYTVHGFELIRVTATSWPDGRELLDVLVRPVGEILDLNSRYSGIWPEDLLKAESYTFSSSSGDITTKDMPKKKEGDGKKEGKKMKVVPSPVVARDLLFSLISPETPLIGHGLENDLKAMRICHPTLIDTVLLFPHKKGLPIRHGLKMLMEMHLNKIIQVDEVDPATGRMMGHDSAEDARAAGDLVRLKVQQKWQKMKADGWKIVDGVFVPPGFAPTTTTAKINTPTPVKREGLLTEEFIEKGQLGSGGGVDGKGSEKKKHKRVESGSEDELRKRAAFKDAFAEGVAERKKRALEEREKGDSSSE</sequence>
<feature type="domain" description="Exonuclease" evidence="6">
    <location>
        <begin position="415"/>
        <end position="617"/>
    </location>
</feature>
<dbReference type="InterPro" id="IPR013520">
    <property type="entry name" value="Ribonucl_H"/>
</dbReference>
<gene>
    <name evidence="7" type="ORF">QBC46DRAFT_380417</name>
</gene>
<keyword evidence="8" id="KW-1185">Reference proteome</keyword>
<feature type="compositionally biased region" description="Basic and acidic residues" evidence="5">
    <location>
        <begin position="488"/>
        <end position="502"/>
    </location>
</feature>
<feature type="region of interest" description="Disordered" evidence="5">
    <location>
        <begin position="481"/>
        <end position="507"/>
    </location>
</feature>
<dbReference type="AlphaFoldDB" id="A0AAN6S5V6"/>
<dbReference type="GO" id="GO:0003676">
    <property type="term" value="F:nucleic acid binding"/>
    <property type="evidence" value="ECO:0007669"/>
    <property type="project" value="InterPro"/>
</dbReference>
<keyword evidence="4" id="KW-0269">Exonuclease</keyword>
<dbReference type="InterPro" id="IPR012337">
    <property type="entry name" value="RNaseH-like_sf"/>
</dbReference>
<dbReference type="InterPro" id="IPR047021">
    <property type="entry name" value="REXO1/3/4-like"/>
</dbReference>
<dbReference type="CDD" id="cd06145">
    <property type="entry name" value="REX1_like"/>
    <property type="match status" value="1"/>
</dbReference>
<evidence type="ECO:0000256" key="2">
    <source>
        <dbReference type="ARBA" id="ARBA00022722"/>
    </source>
</evidence>
<dbReference type="SMART" id="SM00479">
    <property type="entry name" value="EXOIII"/>
    <property type="match status" value="1"/>
</dbReference>
<dbReference type="SUPFAM" id="SSF53098">
    <property type="entry name" value="Ribonuclease H-like"/>
    <property type="match status" value="1"/>
</dbReference>
<evidence type="ECO:0000256" key="3">
    <source>
        <dbReference type="ARBA" id="ARBA00022801"/>
    </source>
</evidence>
<evidence type="ECO:0000313" key="7">
    <source>
        <dbReference type="EMBL" id="KAK3942257.1"/>
    </source>
</evidence>
<evidence type="ECO:0000259" key="6">
    <source>
        <dbReference type="SMART" id="SM00479"/>
    </source>
</evidence>
<evidence type="ECO:0000313" key="8">
    <source>
        <dbReference type="Proteomes" id="UP001303473"/>
    </source>
</evidence>
<feature type="compositionally biased region" description="Basic and acidic residues" evidence="5">
    <location>
        <begin position="686"/>
        <end position="697"/>
    </location>
</feature>
<keyword evidence="3" id="KW-0378">Hydrolase</keyword>
<feature type="region of interest" description="Disordered" evidence="5">
    <location>
        <begin position="663"/>
        <end position="697"/>
    </location>
</feature>